<feature type="compositionally biased region" description="Basic and acidic residues" evidence="1">
    <location>
        <begin position="320"/>
        <end position="329"/>
    </location>
</feature>
<evidence type="ECO:0000313" key="3">
    <source>
        <dbReference type="EMBL" id="ERF69953.1"/>
    </source>
</evidence>
<dbReference type="GeneID" id="19240447"/>
<evidence type="ECO:0000256" key="1">
    <source>
        <dbReference type="SAM" id="MobiDB-lite"/>
    </source>
</evidence>
<gene>
    <name evidence="3" type="ORF">EPUS_05497</name>
</gene>
<dbReference type="Proteomes" id="UP000019373">
    <property type="component" value="Unassembled WGS sequence"/>
</dbReference>
<feature type="compositionally biased region" description="Polar residues" evidence="1">
    <location>
        <begin position="336"/>
        <end position="358"/>
    </location>
</feature>
<dbReference type="HOGENOM" id="CLU_023134_0_0_1"/>
<dbReference type="InterPro" id="IPR019448">
    <property type="entry name" value="NT-C2"/>
</dbReference>
<sequence length="404" mass="44220">MNAKQAFVQDAPKTYTDKNAASSQEQEAKVRTHLTDLNNVPLICGTSYVKWHLPSSSSAEHRGHTSKALIRDHKAVYDYHKVLPVRLTIDKHFMLHECDVHFEVLQEYSEGGRGGRVLLGSVRINLAEYVDDSSVRGRGRKSEDGVGGDGGGEIVRRYLMQESKINSTLKIGIKMSQLEGETNFTAPTLKTARVFGGIAGVMSTEVGDGGVDDAGGHMPSITSKTRETSELQDMYRRTLAASWSCGSDELPPDKLIEDLFAGGDGGTMKPPPPVVKSRFSSPSSNQGSPRQDDENGGDSANVSESDSKRTVRNQFLTPDMARRKPEYGKTDGSNGGWKSSRSVSNAAGASPTLSTLSGISGRESIEQQMHLGNKDRRRKGQRSTREVSEFDIREDLRSWKIEAR</sequence>
<dbReference type="eggNOG" id="ENOG502R9IN">
    <property type="taxonomic scope" value="Eukaryota"/>
</dbReference>
<dbReference type="PROSITE" id="PS51840">
    <property type="entry name" value="C2_NT"/>
    <property type="match status" value="1"/>
</dbReference>
<protein>
    <recommendedName>
        <fullName evidence="2">C2 NT-type domain-containing protein</fullName>
    </recommendedName>
</protein>
<evidence type="ECO:0000259" key="2">
    <source>
        <dbReference type="PROSITE" id="PS51840"/>
    </source>
</evidence>
<dbReference type="PANTHER" id="PTHR21456:SF1">
    <property type="entry name" value="C2 NT-TYPE DOMAIN-CONTAINING PROTEIN"/>
    <property type="match status" value="1"/>
</dbReference>
<feature type="region of interest" description="Disordered" evidence="1">
    <location>
        <begin position="209"/>
        <end position="229"/>
    </location>
</feature>
<feature type="compositionally biased region" description="Polar residues" evidence="1">
    <location>
        <begin position="278"/>
        <end position="289"/>
    </location>
</feature>
<dbReference type="AlphaFoldDB" id="U1GD12"/>
<dbReference type="PANTHER" id="PTHR21456">
    <property type="entry name" value="FAMILY WITH SEQUENCE SIMILARITY 102"/>
    <property type="match status" value="1"/>
</dbReference>
<dbReference type="Pfam" id="PF10358">
    <property type="entry name" value="NT-C2"/>
    <property type="match status" value="1"/>
</dbReference>
<name>U1GD12_ENDPU</name>
<feature type="domain" description="C2 NT-type" evidence="2">
    <location>
        <begin position="18"/>
        <end position="177"/>
    </location>
</feature>
<dbReference type="OMA" id="WNNDAHN"/>
<dbReference type="EMBL" id="KE721373">
    <property type="protein sequence ID" value="ERF69953.1"/>
    <property type="molecule type" value="Genomic_DNA"/>
</dbReference>
<dbReference type="RefSeq" id="XP_007804453.1">
    <property type="nucleotide sequence ID" value="XM_007806262.1"/>
</dbReference>
<dbReference type="OrthoDB" id="3365224at2759"/>
<dbReference type="InterPro" id="IPR039931">
    <property type="entry name" value="EEIG1/2-like"/>
</dbReference>
<organism evidence="3 4">
    <name type="scientific">Endocarpon pusillum (strain Z07020 / HMAS-L-300199)</name>
    <name type="common">Lichen-forming fungus</name>
    <dbReference type="NCBI Taxonomy" id="1263415"/>
    <lineage>
        <taxon>Eukaryota</taxon>
        <taxon>Fungi</taxon>
        <taxon>Dikarya</taxon>
        <taxon>Ascomycota</taxon>
        <taxon>Pezizomycotina</taxon>
        <taxon>Eurotiomycetes</taxon>
        <taxon>Chaetothyriomycetidae</taxon>
        <taxon>Verrucariales</taxon>
        <taxon>Verrucariaceae</taxon>
        <taxon>Endocarpon</taxon>
    </lineage>
</organism>
<evidence type="ECO:0000313" key="4">
    <source>
        <dbReference type="Proteomes" id="UP000019373"/>
    </source>
</evidence>
<proteinExistence type="predicted"/>
<reference evidence="4" key="1">
    <citation type="journal article" date="2014" name="BMC Genomics">
        <title>Genome characteristics reveal the impact of lichenization on lichen-forming fungus Endocarpon pusillum Hedwig (Verrucariales, Ascomycota).</title>
        <authorList>
            <person name="Wang Y.-Y."/>
            <person name="Liu B."/>
            <person name="Zhang X.-Y."/>
            <person name="Zhou Q.-M."/>
            <person name="Zhang T."/>
            <person name="Li H."/>
            <person name="Yu Y.-F."/>
            <person name="Zhang X.-L."/>
            <person name="Hao X.-Y."/>
            <person name="Wang M."/>
            <person name="Wang L."/>
            <person name="Wei J.-C."/>
        </authorList>
    </citation>
    <scope>NUCLEOTIDE SEQUENCE [LARGE SCALE GENOMIC DNA]</scope>
    <source>
        <strain evidence="4">Z07020 / HMAS-L-300199</strain>
    </source>
</reference>
<keyword evidence="4" id="KW-1185">Reference proteome</keyword>
<accession>U1GD12</accession>
<feature type="region of interest" description="Disordered" evidence="1">
    <location>
        <begin position="254"/>
        <end position="389"/>
    </location>
</feature>